<name>A0A835M5B4_9MAGN</name>
<dbReference type="PRINTS" id="PR00742">
    <property type="entry name" value="GLHYDRLASE35"/>
</dbReference>
<evidence type="ECO:0000256" key="9">
    <source>
        <dbReference type="SAM" id="Phobius"/>
    </source>
</evidence>
<dbReference type="Proteomes" id="UP000631114">
    <property type="component" value="Unassembled WGS sequence"/>
</dbReference>
<keyword evidence="5" id="KW-0378">Hydrolase</keyword>
<dbReference type="EMBL" id="JADFTS010000003">
    <property type="protein sequence ID" value="KAF9616972.1"/>
    <property type="molecule type" value="Genomic_DNA"/>
</dbReference>
<keyword evidence="4" id="KW-0732">Signal</keyword>
<feature type="domain" description="Beta-galactosidase 1-like first all-beta" evidence="11">
    <location>
        <begin position="481"/>
        <end position="601"/>
    </location>
</feature>
<evidence type="ECO:0000256" key="2">
    <source>
        <dbReference type="ARBA" id="ARBA00009809"/>
    </source>
</evidence>
<evidence type="ECO:0000256" key="1">
    <source>
        <dbReference type="ARBA" id="ARBA00001412"/>
    </source>
</evidence>
<dbReference type="SUPFAM" id="SSF49785">
    <property type="entry name" value="Galactose-binding domain-like"/>
    <property type="match status" value="1"/>
</dbReference>
<dbReference type="Pfam" id="PF01301">
    <property type="entry name" value="Glyco_hydro_35"/>
    <property type="match status" value="1"/>
</dbReference>
<evidence type="ECO:0000259" key="11">
    <source>
        <dbReference type="Pfam" id="PF21317"/>
    </source>
</evidence>
<keyword evidence="9" id="KW-0472">Membrane</keyword>
<accession>A0A835M5B4</accession>
<evidence type="ECO:0000256" key="8">
    <source>
        <dbReference type="RuleBase" id="RU003679"/>
    </source>
</evidence>
<dbReference type="InterPro" id="IPR008979">
    <property type="entry name" value="Galactose-bd-like_sf"/>
</dbReference>
<evidence type="ECO:0000256" key="3">
    <source>
        <dbReference type="ARBA" id="ARBA00012756"/>
    </source>
</evidence>
<evidence type="ECO:0000313" key="14">
    <source>
        <dbReference type="Proteomes" id="UP000631114"/>
    </source>
</evidence>
<dbReference type="FunFam" id="2.60.120.260:FF:000021">
    <property type="entry name" value="Beta-galactosidase"/>
    <property type="match status" value="1"/>
</dbReference>
<evidence type="ECO:0000259" key="12">
    <source>
        <dbReference type="Pfam" id="PF21467"/>
    </source>
</evidence>
<dbReference type="Gene3D" id="2.60.120.260">
    <property type="entry name" value="Galactose-binding domain-like"/>
    <property type="match status" value="2"/>
</dbReference>
<gene>
    <name evidence="13" type="ORF">IFM89_033042</name>
</gene>
<reference evidence="13 14" key="1">
    <citation type="submission" date="2020-10" db="EMBL/GenBank/DDBJ databases">
        <title>The Coptis chinensis genome and diversification of protoberbering-type alkaloids.</title>
        <authorList>
            <person name="Wang B."/>
            <person name="Shu S."/>
            <person name="Song C."/>
            <person name="Liu Y."/>
        </authorList>
    </citation>
    <scope>NUCLEOTIDE SEQUENCE [LARGE SCALE GENOMIC DNA]</scope>
    <source>
        <strain evidence="13">HL-2020</strain>
        <tissue evidence="13">Leaf</tissue>
    </source>
</reference>
<dbReference type="InterPro" id="IPR001944">
    <property type="entry name" value="Glycoside_Hdrlase_35"/>
</dbReference>
<dbReference type="AlphaFoldDB" id="A0A835M5B4"/>
<evidence type="ECO:0000256" key="7">
    <source>
        <dbReference type="ARBA" id="ARBA00023295"/>
    </source>
</evidence>
<feature type="domain" description="Glycoside hydrolase 35 catalytic" evidence="10">
    <location>
        <begin position="107"/>
        <end position="433"/>
    </location>
</feature>
<keyword evidence="6" id="KW-0325">Glycoprotein</keyword>
<evidence type="ECO:0000259" key="10">
    <source>
        <dbReference type="Pfam" id="PF01301"/>
    </source>
</evidence>
<dbReference type="OrthoDB" id="1657402at2759"/>
<dbReference type="Gene3D" id="3.20.20.80">
    <property type="entry name" value="Glycosidases"/>
    <property type="match status" value="1"/>
</dbReference>
<dbReference type="InterPro" id="IPR031330">
    <property type="entry name" value="Gly_Hdrlase_35_cat"/>
</dbReference>
<dbReference type="FunFam" id="3.20.20.80:FF:000115">
    <property type="entry name" value="Beta-galactosidase"/>
    <property type="match status" value="1"/>
</dbReference>
<dbReference type="EC" id="3.2.1.23" evidence="3"/>
<comment type="catalytic activity">
    <reaction evidence="1">
        <text>Hydrolysis of terminal non-reducing beta-D-galactose residues in beta-D-galactosides.</text>
        <dbReference type="EC" id="3.2.1.23"/>
    </reaction>
</comment>
<dbReference type="GO" id="GO:0005975">
    <property type="term" value="P:carbohydrate metabolic process"/>
    <property type="evidence" value="ECO:0007669"/>
    <property type="project" value="InterPro"/>
</dbReference>
<dbReference type="InterPro" id="IPR017853">
    <property type="entry name" value="GH"/>
</dbReference>
<dbReference type="InterPro" id="IPR048913">
    <property type="entry name" value="BetaGal_gal-bd"/>
</dbReference>
<feature type="domain" description="Beta-galactosidase galactose-binding" evidence="12">
    <location>
        <begin position="643"/>
        <end position="705"/>
    </location>
</feature>
<feature type="transmembrane region" description="Helical" evidence="9">
    <location>
        <begin position="60"/>
        <end position="78"/>
    </location>
</feature>
<proteinExistence type="inferred from homology"/>
<keyword evidence="9" id="KW-1133">Transmembrane helix</keyword>
<dbReference type="GO" id="GO:0004565">
    <property type="term" value="F:beta-galactosidase activity"/>
    <property type="evidence" value="ECO:0007669"/>
    <property type="project" value="UniProtKB-EC"/>
</dbReference>
<evidence type="ECO:0000313" key="13">
    <source>
        <dbReference type="EMBL" id="KAF9616972.1"/>
    </source>
</evidence>
<dbReference type="PANTHER" id="PTHR23421">
    <property type="entry name" value="BETA-GALACTOSIDASE RELATED"/>
    <property type="match status" value="1"/>
</dbReference>
<evidence type="ECO:0000256" key="6">
    <source>
        <dbReference type="ARBA" id="ARBA00023180"/>
    </source>
</evidence>
<keyword evidence="7" id="KW-0326">Glycosidase</keyword>
<dbReference type="SUPFAM" id="SSF51445">
    <property type="entry name" value="(Trans)glycosidases"/>
    <property type="match status" value="1"/>
</dbReference>
<dbReference type="Pfam" id="PF21317">
    <property type="entry name" value="BetaGal_ABD_1"/>
    <property type="match status" value="1"/>
</dbReference>
<keyword evidence="9" id="KW-0812">Transmembrane</keyword>
<keyword evidence="14" id="KW-1185">Reference proteome</keyword>
<evidence type="ECO:0000256" key="4">
    <source>
        <dbReference type="ARBA" id="ARBA00022729"/>
    </source>
</evidence>
<organism evidence="13 14">
    <name type="scientific">Coptis chinensis</name>
    <dbReference type="NCBI Taxonomy" id="261450"/>
    <lineage>
        <taxon>Eukaryota</taxon>
        <taxon>Viridiplantae</taxon>
        <taxon>Streptophyta</taxon>
        <taxon>Embryophyta</taxon>
        <taxon>Tracheophyta</taxon>
        <taxon>Spermatophyta</taxon>
        <taxon>Magnoliopsida</taxon>
        <taxon>Ranunculales</taxon>
        <taxon>Ranunculaceae</taxon>
        <taxon>Coptidoideae</taxon>
        <taxon>Coptis</taxon>
    </lineage>
</organism>
<evidence type="ECO:0000256" key="5">
    <source>
        <dbReference type="ARBA" id="ARBA00022801"/>
    </source>
</evidence>
<dbReference type="Pfam" id="PF21467">
    <property type="entry name" value="BetaGal_gal-bd"/>
    <property type="match status" value="1"/>
</dbReference>
<dbReference type="InterPro" id="IPR048912">
    <property type="entry name" value="BetaGal1-like_ABD1"/>
</dbReference>
<protein>
    <recommendedName>
        <fullName evidence="3">beta-galactosidase</fullName>
        <ecNumber evidence="3">3.2.1.23</ecNumber>
    </recommendedName>
</protein>
<comment type="similarity">
    <text evidence="2 8">Belongs to the glycosyl hydrolase 35 family.</text>
</comment>
<comment type="caution">
    <text evidence="13">The sequence shown here is derived from an EMBL/GenBank/DDBJ whole genome shotgun (WGS) entry which is preliminary data.</text>
</comment>
<sequence length="738" mass="82094">MSYQCTEVQVDKVQSASGSYQKNLTILDPKRPVVAKAVAVASCGFSASNLIMVKCRIKTASTVVFSLLLIIVSLGNYFPSLPPVPEYSSLLRNSVIRIPTFEIENDKFWKDGQPLQIIGGDLHYFRIVPEYWEDRLLRAKALGLNTIQTYVPWNLHEPKPGEWMFEGIADLESFLKMCHKLGFLVMLRPGPYICAEWDFGGFPAWMLSIEPALRLRSSDPAFLQLVDRWWGMLLPKIASLLYSNEGPIIMVQIENEFGSFSDDKRYLHHLVAIARKHLGENVILYTTDGGSRDTLEKGTISGANVFTAVDFTTGDDPWPIFKLQQEFNPPGRSPPLSSEFYTGWLTHWGEKIAETDAAFTANALKSILSRNGSAVLYMAHGGTNFGFYGGANTGAYDSDYKADLTSYDYDAPIKESGDVDSAKFKALRRVIQQYTAVPLPPVPSNNEKRVYGQIKVQKVASLFDVLDAVCDPSDVIESVNPLPMESIGQMFGLLLYVSEYPPKRNGSILSIPKVHDRAQVFVSCASGNDGKTPGYVGTIERWSNLPLGVPRIECVSNIRLFVLVENMGRVNYGSHIYDRKGILSDVKLDGSILHGWKMFPISSHNLNKLTKVNPILQVADSVAAKSYRHKKLKNHSTINSTTPAIYEGRFMIDTINQVKDTFLSFNGWGKGIAFVNGFNLGRFWPLRGPQCNLYVPAPVLRHGDNVVVILELEAPNAELVISSVAQPDFTCGSKVHQL</sequence>